<sequence>MSSEGTPSLKKSGRMRTMTRRASSMLGISSSRSSTPAPQPSHNKDSSSASDTSSLRRSSIDRQSIDNPTSATSTPASSSSLTVATAVPEHVSEDHKLPSPIPESPAREDAANEEESRAQGRVRVPRTSLHQVVAAINETQSPPPQAKAPVAEAPSAPEQERKQSPPMPAPLIITEPSRFTTEPESAASHKLLNDSLPKPEAPAQPSSQPVSQPVSQPASQPVSQPVSQPPSQPVSQPVSQPTSRPTVPKKATDLVEPLPPADLQSASSDSYFESRPAPMESFHTRSDPEDLQKLKRAIVQNTIGESPSEDEGRKGGKSAVTSPNDVVTPRPHGPGDMENVNVYISGQAALPAVAAQQRQQPTQTVQPVQPAQPVQSVQPIQPAQPVQPIQPAQPAQPIQPVQPTQPVQSVPPIQPVQPAQPAQPVQPAQMVQPTQPIHPVQPAQPTQPARPVQPVQQVQPVQPAQTTSPVAPIMPVPVTAPAAAPVEVPATAIVKTEVKKKEEEGPKIPEVVVMPAPDTSSQRTGYDSEAPSRGVAQNETQRQDDNVDPFADPAIPIQISAQHSMATESSHEENTMPQPQPISPHHQPQPHTASALAQAPHVVYMPLPAWNEVSRGKAAPRAYDDTRPLLHTQEQGQVPQGYDYGGYNYGTGYGATSTSHGNGQHQYPQQTAHTTYLPQHFHQATIPSYVYTHGSGGAAAAGSNSSSETANANNANNTANTIAFPMLKSPLPSSQPSSRTRVSSHSHSSALPRLHHLGWHAYALPNPENTVYYVHPQMRITTDIDLGSLRVLDDVMKYLDVRRVGSGDAGDDDARGRDVIVDVGVPKGYELWLIENPQHHGHGAERSHSTEDRKKKGKHRTRGSKNEFDPLRCWVDHRKRLAQFDPIWDARVDGVGVGAGRGRGERQKRMDDVLDMEYRYWSFLESHPAHTGLPPKAHSDAMETLAWALTDRLVHPSQVQVKPPFTHEEVRELNNLLSSFGDNPDESGVQSIVHTRLVARIFMRVLHWRQIHFRPQKPLPDDVPKPAYLNYLTHQIQARNQSPSFFRTLLDVIVSILFLGIPFMLYSRAIHAQRLDAEYGLGGVGMRSMGMRDAGPLLMIGGCTCLVAAIVLSASVTFLSLPGLDFIPRIVGFVAIILAGFSMVSTVLALFSYKAEMERTSLGGEGLMVHSRRIIILSLPLAFCIYSIVAFVVGVSLYSFMGKGIFVPTETLERHFAGYTQWPVLGTVGGLGGVIAVTCAFLLV</sequence>
<evidence type="ECO:0000313" key="4">
    <source>
        <dbReference type="Proteomes" id="UP001498398"/>
    </source>
</evidence>
<keyword evidence="2" id="KW-1133">Transmembrane helix</keyword>
<feature type="region of interest" description="Disordered" evidence="1">
    <location>
        <begin position="514"/>
        <end position="594"/>
    </location>
</feature>
<feature type="compositionally biased region" description="Low complexity" evidence="1">
    <location>
        <begin position="700"/>
        <end position="714"/>
    </location>
</feature>
<feature type="transmembrane region" description="Helical" evidence="2">
    <location>
        <begin position="1097"/>
        <end position="1118"/>
    </location>
</feature>
<feature type="compositionally biased region" description="Polar residues" evidence="1">
    <location>
        <begin position="559"/>
        <end position="568"/>
    </location>
</feature>
<gene>
    <name evidence="3" type="ORF">VKT23_011764</name>
</gene>
<feature type="compositionally biased region" description="Basic and acidic residues" evidence="1">
    <location>
        <begin position="282"/>
        <end position="293"/>
    </location>
</feature>
<feature type="compositionally biased region" description="Low complexity" evidence="1">
    <location>
        <begin position="20"/>
        <end position="34"/>
    </location>
</feature>
<evidence type="ECO:0000256" key="2">
    <source>
        <dbReference type="SAM" id="Phobius"/>
    </source>
</evidence>
<comment type="caution">
    <text evidence="3">The sequence shown here is derived from an EMBL/GenBank/DDBJ whole genome shotgun (WGS) entry which is preliminary data.</text>
</comment>
<keyword evidence="2" id="KW-0812">Transmembrane</keyword>
<dbReference type="Proteomes" id="UP001498398">
    <property type="component" value="Unassembled WGS sequence"/>
</dbReference>
<feature type="region of interest" description="Disordered" evidence="1">
    <location>
        <begin position="695"/>
        <end position="714"/>
    </location>
</feature>
<keyword evidence="2" id="KW-0472">Membrane</keyword>
<feature type="region of interest" description="Disordered" evidence="1">
    <location>
        <begin position="836"/>
        <end position="865"/>
    </location>
</feature>
<feature type="compositionally biased region" description="Basic and acidic residues" evidence="1">
    <location>
        <begin position="105"/>
        <end position="118"/>
    </location>
</feature>
<proteinExistence type="predicted"/>
<feature type="compositionally biased region" description="Low complexity" evidence="1">
    <location>
        <begin position="68"/>
        <end position="88"/>
    </location>
</feature>
<feature type="compositionally biased region" description="Low complexity" evidence="1">
    <location>
        <begin position="46"/>
        <end position="57"/>
    </location>
</feature>
<protein>
    <submittedName>
        <fullName evidence="3">Uncharacterized protein</fullName>
    </submittedName>
</protein>
<feature type="region of interest" description="Disordered" evidence="1">
    <location>
        <begin position="354"/>
        <end position="466"/>
    </location>
</feature>
<evidence type="ECO:0000256" key="1">
    <source>
        <dbReference type="SAM" id="MobiDB-lite"/>
    </source>
</evidence>
<reference evidence="3 4" key="1">
    <citation type="submission" date="2024-01" db="EMBL/GenBank/DDBJ databases">
        <title>A draft genome for the cacao thread blight pathogen Marasmiellus scandens.</title>
        <authorList>
            <person name="Baruah I.K."/>
            <person name="Leung J."/>
            <person name="Bukari Y."/>
            <person name="Amoako-Attah I."/>
            <person name="Meinhardt L.W."/>
            <person name="Bailey B.A."/>
            <person name="Cohen S.P."/>
        </authorList>
    </citation>
    <scope>NUCLEOTIDE SEQUENCE [LARGE SCALE GENOMIC DNA]</scope>
    <source>
        <strain evidence="3 4">GH-19</strain>
    </source>
</reference>
<feature type="compositionally biased region" description="Basic and acidic residues" evidence="1">
    <location>
        <begin position="842"/>
        <end position="854"/>
    </location>
</feature>
<evidence type="ECO:0000313" key="3">
    <source>
        <dbReference type="EMBL" id="KAK7453487.1"/>
    </source>
</evidence>
<feature type="transmembrane region" description="Helical" evidence="2">
    <location>
        <begin position="1221"/>
        <end position="1243"/>
    </location>
</feature>
<feature type="compositionally biased region" description="Low complexity" evidence="1">
    <location>
        <begin position="201"/>
        <end position="226"/>
    </location>
</feature>
<feature type="transmembrane region" description="Helical" evidence="2">
    <location>
        <begin position="1130"/>
        <end position="1153"/>
    </location>
</feature>
<feature type="transmembrane region" description="Helical" evidence="2">
    <location>
        <begin position="1174"/>
        <end position="1201"/>
    </location>
</feature>
<accession>A0ABR1J8R0</accession>
<feature type="region of interest" description="Disordered" evidence="1">
    <location>
        <begin position="1"/>
        <end position="339"/>
    </location>
</feature>
<dbReference type="EMBL" id="JBANRG010000026">
    <property type="protein sequence ID" value="KAK7453487.1"/>
    <property type="molecule type" value="Genomic_DNA"/>
</dbReference>
<organism evidence="3 4">
    <name type="scientific">Marasmiellus scandens</name>
    <dbReference type="NCBI Taxonomy" id="2682957"/>
    <lineage>
        <taxon>Eukaryota</taxon>
        <taxon>Fungi</taxon>
        <taxon>Dikarya</taxon>
        <taxon>Basidiomycota</taxon>
        <taxon>Agaricomycotina</taxon>
        <taxon>Agaricomycetes</taxon>
        <taxon>Agaricomycetidae</taxon>
        <taxon>Agaricales</taxon>
        <taxon>Marasmiineae</taxon>
        <taxon>Omphalotaceae</taxon>
        <taxon>Marasmiellus</taxon>
    </lineage>
</organism>
<feature type="transmembrane region" description="Helical" evidence="2">
    <location>
        <begin position="1045"/>
        <end position="1066"/>
    </location>
</feature>
<name>A0ABR1J8R0_9AGAR</name>
<keyword evidence="4" id="KW-1185">Reference proteome</keyword>